<dbReference type="FunFam" id="3.40.718.10:FF:000001">
    <property type="entry name" value="Isocitrate dehydrogenase [NAD] subunit, mitochondrial"/>
    <property type="match status" value="1"/>
</dbReference>
<evidence type="ECO:0000256" key="4">
    <source>
        <dbReference type="ARBA" id="ARBA00022946"/>
    </source>
</evidence>
<evidence type="ECO:0000256" key="1">
    <source>
        <dbReference type="ARBA" id="ARBA00004173"/>
    </source>
</evidence>
<dbReference type="GO" id="GO:0006099">
    <property type="term" value="P:tricarboxylic acid cycle"/>
    <property type="evidence" value="ECO:0007669"/>
    <property type="project" value="UniProtKB-KW"/>
</dbReference>
<evidence type="ECO:0000313" key="8">
    <source>
        <dbReference type="WBParaSite" id="MhA1_Contig88.frz3.fgene1"/>
    </source>
</evidence>
<keyword evidence="7" id="KW-1185">Reference proteome</keyword>
<accession>A0A1I8C046</accession>
<comment type="subcellular location">
    <subcellularLocation>
        <location evidence="1">Mitochondrion</location>
    </subcellularLocation>
</comment>
<organism evidence="7 8">
    <name type="scientific">Meloidogyne hapla</name>
    <name type="common">Root-knot nematode worm</name>
    <dbReference type="NCBI Taxonomy" id="6305"/>
    <lineage>
        <taxon>Eukaryota</taxon>
        <taxon>Metazoa</taxon>
        <taxon>Ecdysozoa</taxon>
        <taxon>Nematoda</taxon>
        <taxon>Chromadorea</taxon>
        <taxon>Rhabditida</taxon>
        <taxon>Tylenchina</taxon>
        <taxon>Tylenchomorpha</taxon>
        <taxon>Tylenchoidea</taxon>
        <taxon>Meloidogynidae</taxon>
        <taxon>Meloidogyninae</taxon>
        <taxon>Meloidogyne</taxon>
    </lineage>
</organism>
<dbReference type="PANTHER" id="PTHR11835:SF60">
    <property type="entry name" value="ISOCITRATE DEHYDROGENASE [NAD] SUBUNIT, MITOCHONDRIAL"/>
    <property type="match status" value="1"/>
</dbReference>
<evidence type="ECO:0000313" key="7">
    <source>
        <dbReference type="Proteomes" id="UP000095281"/>
    </source>
</evidence>
<keyword evidence="3" id="KW-0816">Tricarboxylic acid cycle</keyword>
<dbReference type="SMART" id="SM01329">
    <property type="entry name" value="Iso_dh"/>
    <property type="match status" value="1"/>
</dbReference>
<proteinExistence type="inferred from homology"/>
<dbReference type="InterPro" id="IPR019818">
    <property type="entry name" value="IsoCit/isopropylmalate_DH_CS"/>
</dbReference>
<dbReference type="PANTHER" id="PTHR11835">
    <property type="entry name" value="DECARBOXYLATING DEHYDROGENASES-ISOCITRATE, ISOPROPYLMALATE, TARTRATE"/>
    <property type="match status" value="1"/>
</dbReference>
<evidence type="ECO:0000259" key="6">
    <source>
        <dbReference type="SMART" id="SM01329"/>
    </source>
</evidence>
<dbReference type="GO" id="GO:0006102">
    <property type="term" value="P:isocitrate metabolic process"/>
    <property type="evidence" value="ECO:0007669"/>
    <property type="project" value="TreeGrafter"/>
</dbReference>
<evidence type="ECO:0000256" key="2">
    <source>
        <dbReference type="ARBA" id="ARBA00007769"/>
    </source>
</evidence>
<dbReference type="Proteomes" id="UP000095281">
    <property type="component" value="Unplaced"/>
</dbReference>
<dbReference type="WBParaSite" id="MhA1_Contig88.frz3.fgene1">
    <property type="protein sequence ID" value="MhA1_Contig88.frz3.fgene1"/>
    <property type="gene ID" value="MhA1_Contig88.frz3.fgene1"/>
</dbReference>
<dbReference type="Pfam" id="PF00180">
    <property type="entry name" value="Iso_dh"/>
    <property type="match status" value="1"/>
</dbReference>
<dbReference type="PROSITE" id="PS00470">
    <property type="entry name" value="IDH_IMDH"/>
    <property type="match status" value="1"/>
</dbReference>
<dbReference type="GO" id="GO:0005739">
    <property type="term" value="C:mitochondrion"/>
    <property type="evidence" value="ECO:0007669"/>
    <property type="project" value="UniProtKB-SubCell"/>
</dbReference>
<protein>
    <submittedName>
        <fullName evidence="8">Iso_dh domain-containing protein</fullName>
    </submittedName>
</protein>
<dbReference type="InterPro" id="IPR024084">
    <property type="entry name" value="IsoPropMal-DH-like_dom"/>
</dbReference>
<evidence type="ECO:0000256" key="5">
    <source>
        <dbReference type="ARBA" id="ARBA00023128"/>
    </source>
</evidence>
<comment type="similarity">
    <text evidence="2">Belongs to the isocitrate and isopropylmalate dehydrogenases family.</text>
</comment>
<dbReference type="GO" id="GO:0000287">
    <property type="term" value="F:magnesium ion binding"/>
    <property type="evidence" value="ECO:0007669"/>
    <property type="project" value="InterPro"/>
</dbReference>
<dbReference type="OMA" id="PWSCDYY"/>
<evidence type="ECO:0000256" key="3">
    <source>
        <dbReference type="ARBA" id="ARBA00022532"/>
    </source>
</evidence>
<dbReference type="SUPFAM" id="SSF53659">
    <property type="entry name" value="Isocitrate/Isopropylmalate dehydrogenase-like"/>
    <property type="match status" value="1"/>
</dbReference>
<dbReference type="GO" id="GO:0016616">
    <property type="term" value="F:oxidoreductase activity, acting on the CH-OH group of donors, NAD or NADP as acceptor"/>
    <property type="evidence" value="ECO:0007669"/>
    <property type="project" value="InterPro"/>
</dbReference>
<dbReference type="GO" id="GO:0051287">
    <property type="term" value="F:NAD binding"/>
    <property type="evidence" value="ECO:0007669"/>
    <property type="project" value="InterPro"/>
</dbReference>
<dbReference type="AlphaFoldDB" id="A0A1I8C046"/>
<keyword evidence="4" id="KW-0809">Transit peptide</keyword>
<dbReference type="Gene3D" id="3.40.718.10">
    <property type="entry name" value="Isopropylmalate Dehydrogenase"/>
    <property type="match status" value="1"/>
</dbReference>
<reference evidence="8" key="1">
    <citation type="submission" date="2016-11" db="UniProtKB">
        <authorList>
            <consortium name="WormBaseParasite"/>
        </authorList>
    </citation>
    <scope>IDENTIFICATION</scope>
</reference>
<keyword evidence="5" id="KW-0496">Mitochondrion</keyword>
<sequence length="398" mass="44469">MFSLTSIFRQSRTTFLDFYRFTSALTPHILPKNKSKNEVILSKNNNRYTVTALPGDGIGPEMLAHVKRIFSASNIPVDFIDVELSSKEPTDEELEKVVDAIHKTGAALKGNIETKFDKPEFKSRNMELRRRLDLYANVLHCVSVPSIPTRHKNLDLVLIRENTEGEYSGLEHESVHGIVESLKIVTRHGIERIARYAYDYAVLNNRSNIIVIHKANIQKLGDGLFLKVSKEIADTEYKSKGLRFESLIVDNACMQLVSRPQQFNDAILLMPNLYGNIISNIACGLVGGPGLVPGMNIGEEYAVFETVHFLLFWGFISSSFKGTRNTGTSLTGKDLANPTAFIRAAIDMLRYLALDTYADKMSDALFIALTERKLHTPDIGGSCHSSDIVDAVIELMQK</sequence>
<name>A0A1I8C046_MELHA</name>
<feature type="domain" description="Isopropylmalate dehydrogenase-like" evidence="6">
    <location>
        <begin position="49"/>
        <end position="392"/>
    </location>
</feature>